<dbReference type="InterPro" id="IPR000719">
    <property type="entry name" value="Prot_kinase_dom"/>
</dbReference>
<dbReference type="InterPro" id="IPR036770">
    <property type="entry name" value="Ankyrin_rpt-contain_sf"/>
</dbReference>
<evidence type="ECO:0000256" key="5">
    <source>
        <dbReference type="ARBA" id="ARBA00022777"/>
    </source>
</evidence>
<dbReference type="GO" id="GO:0004674">
    <property type="term" value="F:protein serine/threonine kinase activity"/>
    <property type="evidence" value="ECO:0007669"/>
    <property type="project" value="UniProtKB-KW"/>
</dbReference>
<dbReference type="STRING" id="857967.G0QJY5"/>
<dbReference type="InParanoid" id="G0QJY5"/>
<keyword evidence="9" id="KW-0040">ANK repeat</keyword>
<evidence type="ECO:0000256" key="6">
    <source>
        <dbReference type="ARBA" id="ARBA00022840"/>
    </source>
</evidence>
<evidence type="ECO:0000313" key="13">
    <source>
        <dbReference type="Proteomes" id="UP000008983"/>
    </source>
</evidence>
<dbReference type="Proteomes" id="UP000008983">
    <property type="component" value="Unassembled WGS sequence"/>
</dbReference>
<dbReference type="InterPro" id="IPR017441">
    <property type="entry name" value="Protein_kinase_ATP_BS"/>
</dbReference>
<name>G0QJY5_ICHMU</name>
<dbReference type="PANTHER" id="PTHR24356">
    <property type="entry name" value="SERINE/THREONINE-PROTEIN KINASE"/>
    <property type="match status" value="1"/>
</dbReference>
<dbReference type="Pfam" id="PF00069">
    <property type="entry name" value="Pkinase"/>
    <property type="match status" value="1"/>
</dbReference>
<dbReference type="GO" id="GO:0035556">
    <property type="term" value="P:intracellular signal transduction"/>
    <property type="evidence" value="ECO:0007669"/>
    <property type="project" value="TreeGrafter"/>
</dbReference>
<dbReference type="Gene3D" id="3.30.200.20">
    <property type="entry name" value="Phosphorylase Kinase, domain 1"/>
    <property type="match status" value="1"/>
</dbReference>
<dbReference type="RefSeq" id="XP_004039770.1">
    <property type="nucleotide sequence ID" value="XM_004039722.1"/>
</dbReference>
<keyword evidence="12" id="KW-0378">Hydrolase</keyword>
<keyword evidence="6 10" id="KW-0067">ATP-binding</keyword>
<keyword evidence="4 10" id="KW-0547">Nucleotide-binding</keyword>
<dbReference type="Pfam" id="PF12796">
    <property type="entry name" value="Ank_2"/>
    <property type="match status" value="1"/>
</dbReference>
<gene>
    <name evidence="12" type="ORF">IMG5_010540</name>
</gene>
<evidence type="ECO:0000256" key="3">
    <source>
        <dbReference type="ARBA" id="ARBA00022679"/>
    </source>
</evidence>
<dbReference type="PIRSF" id="PIRSF000654">
    <property type="entry name" value="Integrin-linked_kinase"/>
    <property type="match status" value="1"/>
</dbReference>
<proteinExistence type="predicted"/>
<dbReference type="InterPro" id="IPR002110">
    <property type="entry name" value="Ankyrin_rpt"/>
</dbReference>
<feature type="non-terminal residue" evidence="12">
    <location>
        <position position="1"/>
    </location>
</feature>
<feature type="repeat" description="ANK" evidence="9">
    <location>
        <begin position="81"/>
        <end position="113"/>
    </location>
</feature>
<evidence type="ECO:0000256" key="10">
    <source>
        <dbReference type="PROSITE-ProRule" id="PRU10141"/>
    </source>
</evidence>
<dbReference type="Gene3D" id="1.10.510.10">
    <property type="entry name" value="Transferase(Phosphotransferase) domain 1"/>
    <property type="match status" value="1"/>
</dbReference>
<dbReference type="PROSITE" id="PS00107">
    <property type="entry name" value="PROTEIN_KINASE_ATP"/>
    <property type="match status" value="1"/>
</dbReference>
<evidence type="ECO:0000256" key="7">
    <source>
        <dbReference type="ARBA" id="ARBA00047899"/>
    </source>
</evidence>
<dbReference type="Gene3D" id="1.25.40.20">
    <property type="entry name" value="Ankyrin repeat-containing domain"/>
    <property type="match status" value="1"/>
</dbReference>
<accession>G0QJY5</accession>
<sequence>QTYDIRNMQQYDKLQEANKKEYFDTLKKSHKNAWQQWWTQKKQNNFSLIQNVINNQFQAVEHILQQERQDLRADPDYKDSNQSASIHYATLNNNINILNLLISHNADINQQNNLKQTALMIASQKNYHIIVDICIKAGTDINIQDAKLNTALHYACENNSIESVKILLNQKNIQTEIQNYQKKVAYQMSSNPEIQFLFDKYINQKKPSQMELKSSMQFNPKQQQNITQISTYETNYNINNIISNDQINLSSIRDSQSSADSRNINEINQKLGPNNFQIISLLGKGAFAQVYLVELKEETETNQKQYYAMKIIEKQKIINKNLTKYAITERNVLSSINHPFIVKLISAFQTNKYLFLILDYMPGGDLSQAIQNEKKFPESKARIYIAEILLAIQYLHSNGIIYRDLKPQNTSIRFLRSCYVN</sequence>
<feature type="binding site" evidence="10">
    <location>
        <position position="310"/>
    </location>
    <ligand>
        <name>ATP</name>
        <dbReference type="ChEBI" id="CHEBI:30616"/>
    </ligand>
</feature>
<dbReference type="GO" id="GO:0005524">
    <property type="term" value="F:ATP binding"/>
    <property type="evidence" value="ECO:0007669"/>
    <property type="project" value="UniProtKB-UniRule"/>
</dbReference>
<organism evidence="12 13">
    <name type="scientific">Ichthyophthirius multifiliis</name>
    <name type="common">White spot disease agent</name>
    <name type="synonym">Ich</name>
    <dbReference type="NCBI Taxonomy" id="5932"/>
    <lineage>
        <taxon>Eukaryota</taxon>
        <taxon>Sar</taxon>
        <taxon>Alveolata</taxon>
        <taxon>Ciliophora</taxon>
        <taxon>Intramacronucleata</taxon>
        <taxon>Oligohymenophorea</taxon>
        <taxon>Hymenostomatida</taxon>
        <taxon>Ophryoglenina</taxon>
        <taxon>Ichthyophthirius</taxon>
    </lineage>
</organism>
<dbReference type="PROSITE" id="PS50297">
    <property type="entry name" value="ANK_REP_REGION"/>
    <property type="match status" value="1"/>
</dbReference>
<dbReference type="OMA" id="MEMENAN"/>
<keyword evidence="2" id="KW-0723">Serine/threonine-protein kinase</keyword>
<evidence type="ECO:0000313" key="12">
    <source>
        <dbReference type="EMBL" id="EGR34466.1"/>
    </source>
</evidence>
<dbReference type="PROSITE" id="PS50088">
    <property type="entry name" value="ANK_REPEAT"/>
    <property type="match status" value="1"/>
</dbReference>
<dbReference type="SUPFAM" id="SSF48403">
    <property type="entry name" value="Ankyrin repeat"/>
    <property type="match status" value="1"/>
</dbReference>
<dbReference type="InterPro" id="IPR011009">
    <property type="entry name" value="Kinase-like_dom_sf"/>
</dbReference>
<comment type="catalytic activity">
    <reaction evidence="8">
        <text>L-seryl-[protein] + ATP = O-phospho-L-seryl-[protein] + ADP + H(+)</text>
        <dbReference type="Rhea" id="RHEA:17989"/>
        <dbReference type="Rhea" id="RHEA-COMP:9863"/>
        <dbReference type="Rhea" id="RHEA-COMP:11604"/>
        <dbReference type="ChEBI" id="CHEBI:15378"/>
        <dbReference type="ChEBI" id="CHEBI:29999"/>
        <dbReference type="ChEBI" id="CHEBI:30616"/>
        <dbReference type="ChEBI" id="CHEBI:83421"/>
        <dbReference type="ChEBI" id="CHEBI:456216"/>
        <dbReference type="EC" id="2.7.11.1"/>
    </reaction>
</comment>
<dbReference type="eggNOG" id="KOG0598">
    <property type="taxonomic scope" value="Eukaryota"/>
</dbReference>
<evidence type="ECO:0000256" key="4">
    <source>
        <dbReference type="ARBA" id="ARBA00022741"/>
    </source>
</evidence>
<dbReference type="GeneID" id="14910663"/>
<protein>
    <recommendedName>
        <fullName evidence="1">non-specific serine/threonine protein kinase</fullName>
        <ecNumber evidence="1">2.7.11.1</ecNumber>
    </recommendedName>
</protein>
<keyword evidence="3 12" id="KW-0808">Transferase</keyword>
<evidence type="ECO:0000256" key="8">
    <source>
        <dbReference type="ARBA" id="ARBA00048679"/>
    </source>
</evidence>
<keyword evidence="5 12" id="KW-0418">Kinase</keyword>
<dbReference type="GO" id="GO:0106310">
    <property type="term" value="F:protein serine kinase activity"/>
    <property type="evidence" value="ECO:0007669"/>
    <property type="project" value="RHEA"/>
</dbReference>
<dbReference type="eggNOG" id="KOG0504">
    <property type="taxonomic scope" value="Eukaryota"/>
</dbReference>
<dbReference type="EC" id="2.7.11.1" evidence="1"/>
<comment type="catalytic activity">
    <reaction evidence="7">
        <text>L-threonyl-[protein] + ATP = O-phospho-L-threonyl-[protein] + ADP + H(+)</text>
        <dbReference type="Rhea" id="RHEA:46608"/>
        <dbReference type="Rhea" id="RHEA-COMP:11060"/>
        <dbReference type="Rhea" id="RHEA-COMP:11605"/>
        <dbReference type="ChEBI" id="CHEBI:15378"/>
        <dbReference type="ChEBI" id="CHEBI:30013"/>
        <dbReference type="ChEBI" id="CHEBI:30616"/>
        <dbReference type="ChEBI" id="CHEBI:61977"/>
        <dbReference type="ChEBI" id="CHEBI:456216"/>
        <dbReference type="EC" id="2.7.11.1"/>
    </reaction>
</comment>
<dbReference type="AlphaFoldDB" id="G0QJY5"/>
<evidence type="ECO:0000259" key="11">
    <source>
        <dbReference type="PROSITE" id="PS50011"/>
    </source>
</evidence>
<dbReference type="GO" id="GO:0016787">
    <property type="term" value="F:hydrolase activity"/>
    <property type="evidence" value="ECO:0007669"/>
    <property type="project" value="UniProtKB-KW"/>
</dbReference>
<keyword evidence="13" id="KW-1185">Reference proteome</keyword>
<dbReference type="SMART" id="SM00220">
    <property type="entry name" value="S_TKc"/>
    <property type="match status" value="1"/>
</dbReference>
<feature type="domain" description="Protein kinase" evidence="11">
    <location>
        <begin position="276"/>
        <end position="421"/>
    </location>
</feature>
<dbReference type="EMBL" id="GL983109">
    <property type="protein sequence ID" value="EGR34466.1"/>
    <property type="molecule type" value="Genomic_DNA"/>
</dbReference>
<dbReference type="SMART" id="SM00248">
    <property type="entry name" value="ANK"/>
    <property type="match status" value="3"/>
</dbReference>
<reference evidence="12 13" key="1">
    <citation type="submission" date="2011-07" db="EMBL/GenBank/DDBJ databases">
        <authorList>
            <person name="Coyne R."/>
            <person name="Brami D."/>
            <person name="Johnson J."/>
            <person name="Hostetler J."/>
            <person name="Hannick L."/>
            <person name="Clark T."/>
            <person name="Cassidy-Hanley D."/>
            <person name="Inman J."/>
        </authorList>
    </citation>
    <scope>NUCLEOTIDE SEQUENCE [LARGE SCALE GENOMIC DNA]</scope>
    <source>
        <strain evidence="12 13">G5</strain>
    </source>
</reference>
<dbReference type="SUPFAM" id="SSF56112">
    <property type="entry name" value="Protein kinase-like (PK-like)"/>
    <property type="match status" value="1"/>
</dbReference>
<dbReference type="InterPro" id="IPR050236">
    <property type="entry name" value="Ser_Thr_kinase_AGC"/>
</dbReference>
<dbReference type="FunFam" id="3.30.200.20:FF:000042">
    <property type="entry name" value="Aurora kinase A"/>
    <property type="match status" value="1"/>
</dbReference>
<evidence type="ECO:0000256" key="9">
    <source>
        <dbReference type="PROSITE-ProRule" id="PRU00023"/>
    </source>
</evidence>
<dbReference type="PANTHER" id="PTHR24356:SF407">
    <property type="entry name" value="RAC SERINE_THREONINE-PROTEIN KINASE"/>
    <property type="match status" value="1"/>
</dbReference>
<evidence type="ECO:0000256" key="2">
    <source>
        <dbReference type="ARBA" id="ARBA00022527"/>
    </source>
</evidence>
<evidence type="ECO:0000256" key="1">
    <source>
        <dbReference type="ARBA" id="ARBA00012513"/>
    </source>
</evidence>
<dbReference type="OrthoDB" id="266718at2759"/>
<dbReference type="PROSITE" id="PS50011">
    <property type="entry name" value="PROTEIN_KINASE_DOM"/>
    <property type="match status" value="1"/>
</dbReference>